<dbReference type="PROSITE" id="PS50949">
    <property type="entry name" value="HTH_GNTR"/>
    <property type="match status" value="1"/>
</dbReference>
<dbReference type="Gene3D" id="1.20.120.530">
    <property type="entry name" value="GntR ligand-binding domain-like"/>
    <property type="match status" value="1"/>
</dbReference>
<keyword evidence="3" id="KW-0804">Transcription</keyword>
<evidence type="ECO:0000259" key="4">
    <source>
        <dbReference type="PROSITE" id="PS50949"/>
    </source>
</evidence>
<dbReference type="InterPro" id="IPR008920">
    <property type="entry name" value="TF_FadR/GntR_C"/>
</dbReference>
<proteinExistence type="predicted"/>
<dbReference type="Pfam" id="PF00392">
    <property type="entry name" value="GntR"/>
    <property type="match status" value="1"/>
</dbReference>
<evidence type="ECO:0000313" key="6">
    <source>
        <dbReference type="Proteomes" id="UP000321805"/>
    </source>
</evidence>
<dbReference type="PANTHER" id="PTHR43537:SF24">
    <property type="entry name" value="GLUCONATE OPERON TRANSCRIPTIONAL REPRESSOR"/>
    <property type="match status" value="1"/>
</dbReference>
<protein>
    <submittedName>
        <fullName evidence="5">GntR family transcriptional regulator</fullName>
    </submittedName>
</protein>
<sequence length="235" mass="26219">MRSRHPIRHLMAADHPSLTKTEAAFRALREAIEHGRYHPGEHLRVARLVEELEMSPTPIREALRLLQSEGLVVHHAHRGTAVAEFSPEDAVEVYGLRVILEPMAAERAAVEGSPDDVAEIRRVHDELGVALQDPHRTDAADLNAAWHRAISNAAASRYLQEFIARLWQAVPVRAIWLTDRAPLSYSQHDRVTQAIEARDPRAAHACMREHIERGALSTVEHLRTLGHADPGGRAA</sequence>
<keyword evidence="2" id="KW-0238">DNA-binding</keyword>
<accession>A0A5B8U626</accession>
<dbReference type="InterPro" id="IPR036388">
    <property type="entry name" value="WH-like_DNA-bd_sf"/>
</dbReference>
<dbReference type="AlphaFoldDB" id="A0A5B8U626"/>
<dbReference type="InterPro" id="IPR011711">
    <property type="entry name" value="GntR_C"/>
</dbReference>
<dbReference type="SUPFAM" id="SSF46785">
    <property type="entry name" value="Winged helix' DNA-binding domain"/>
    <property type="match status" value="1"/>
</dbReference>
<evidence type="ECO:0000256" key="2">
    <source>
        <dbReference type="ARBA" id="ARBA00023125"/>
    </source>
</evidence>
<organism evidence="5 6">
    <name type="scientific">Baekduia soli</name>
    <dbReference type="NCBI Taxonomy" id="496014"/>
    <lineage>
        <taxon>Bacteria</taxon>
        <taxon>Bacillati</taxon>
        <taxon>Actinomycetota</taxon>
        <taxon>Thermoleophilia</taxon>
        <taxon>Solirubrobacterales</taxon>
        <taxon>Baekduiaceae</taxon>
        <taxon>Baekduia</taxon>
    </lineage>
</organism>
<evidence type="ECO:0000256" key="1">
    <source>
        <dbReference type="ARBA" id="ARBA00023015"/>
    </source>
</evidence>
<dbReference type="Gene3D" id="1.10.10.10">
    <property type="entry name" value="Winged helix-like DNA-binding domain superfamily/Winged helix DNA-binding domain"/>
    <property type="match status" value="1"/>
</dbReference>
<dbReference type="PANTHER" id="PTHR43537">
    <property type="entry name" value="TRANSCRIPTIONAL REGULATOR, GNTR FAMILY"/>
    <property type="match status" value="1"/>
</dbReference>
<name>A0A5B8U626_9ACTN</name>
<reference evidence="5 6" key="1">
    <citation type="journal article" date="2018" name="J. Microbiol.">
        <title>Baekduia soli gen. nov., sp. nov., a novel bacterium isolated from the soil of Baekdu Mountain and proposal of a novel family name, Baekduiaceae fam. nov.</title>
        <authorList>
            <person name="An D.S."/>
            <person name="Siddiqi M.Z."/>
            <person name="Kim K.H."/>
            <person name="Yu H.S."/>
            <person name="Im W.T."/>
        </authorList>
    </citation>
    <scope>NUCLEOTIDE SEQUENCE [LARGE SCALE GENOMIC DNA]</scope>
    <source>
        <strain evidence="5 6">BR7-21</strain>
    </source>
</reference>
<dbReference type="Proteomes" id="UP000321805">
    <property type="component" value="Chromosome"/>
</dbReference>
<feature type="domain" description="HTH gntR-type" evidence="4">
    <location>
        <begin position="18"/>
        <end position="85"/>
    </location>
</feature>
<evidence type="ECO:0000313" key="5">
    <source>
        <dbReference type="EMBL" id="QEC48437.1"/>
    </source>
</evidence>
<dbReference type="GO" id="GO:0003677">
    <property type="term" value="F:DNA binding"/>
    <property type="evidence" value="ECO:0007669"/>
    <property type="project" value="UniProtKB-KW"/>
</dbReference>
<dbReference type="InterPro" id="IPR000524">
    <property type="entry name" value="Tscrpt_reg_HTH_GntR"/>
</dbReference>
<dbReference type="SMART" id="SM00895">
    <property type="entry name" value="FCD"/>
    <property type="match status" value="1"/>
</dbReference>
<gene>
    <name evidence="5" type="ORF">FSW04_13235</name>
</gene>
<dbReference type="Pfam" id="PF07729">
    <property type="entry name" value="FCD"/>
    <property type="match status" value="1"/>
</dbReference>
<dbReference type="OrthoDB" id="5182935at2"/>
<dbReference type="SMART" id="SM00345">
    <property type="entry name" value="HTH_GNTR"/>
    <property type="match status" value="1"/>
</dbReference>
<dbReference type="CDD" id="cd07377">
    <property type="entry name" value="WHTH_GntR"/>
    <property type="match status" value="1"/>
</dbReference>
<dbReference type="EMBL" id="CP042430">
    <property type="protein sequence ID" value="QEC48437.1"/>
    <property type="molecule type" value="Genomic_DNA"/>
</dbReference>
<dbReference type="KEGG" id="bsol:FSW04_13235"/>
<keyword evidence="1" id="KW-0805">Transcription regulation</keyword>
<evidence type="ECO:0000256" key="3">
    <source>
        <dbReference type="ARBA" id="ARBA00023163"/>
    </source>
</evidence>
<keyword evidence="6" id="KW-1185">Reference proteome</keyword>
<dbReference type="InterPro" id="IPR036390">
    <property type="entry name" value="WH_DNA-bd_sf"/>
</dbReference>
<dbReference type="SUPFAM" id="SSF48008">
    <property type="entry name" value="GntR ligand-binding domain-like"/>
    <property type="match status" value="1"/>
</dbReference>
<dbReference type="GO" id="GO:0003700">
    <property type="term" value="F:DNA-binding transcription factor activity"/>
    <property type="evidence" value="ECO:0007669"/>
    <property type="project" value="InterPro"/>
</dbReference>